<dbReference type="SUPFAM" id="SSF52402">
    <property type="entry name" value="Adenine nucleotide alpha hydrolases-like"/>
    <property type="match status" value="2"/>
</dbReference>
<dbReference type="InterPro" id="IPR006015">
    <property type="entry name" value="Universal_stress_UspA"/>
</dbReference>
<organism evidence="3 4">
    <name type="scientific">Thermostichus vulcanus str. 'Rupite'</name>
    <dbReference type="NCBI Taxonomy" id="2813851"/>
    <lineage>
        <taxon>Bacteria</taxon>
        <taxon>Bacillati</taxon>
        <taxon>Cyanobacteriota</taxon>
        <taxon>Cyanophyceae</taxon>
        <taxon>Thermostichales</taxon>
        <taxon>Thermostichaceae</taxon>
        <taxon>Thermostichus</taxon>
    </lineage>
</organism>
<dbReference type="PRINTS" id="PR01438">
    <property type="entry name" value="UNVRSLSTRESS"/>
</dbReference>
<dbReference type="PANTHER" id="PTHR31964">
    <property type="entry name" value="ADENINE NUCLEOTIDE ALPHA HYDROLASES-LIKE SUPERFAMILY PROTEIN"/>
    <property type="match status" value="1"/>
</dbReference>
<feature type="domain" description="UspA" evidence="2">
    <location>
        <begin position="145"/>
        <end position="274"/>
    </location>
</feature>
<name>A0ABT0C917_THEVL</name>
<feature type="domain" description="UspA" evidence="2">
    <location>
        <begin position="4"/>
        <end position="135"/>
    </location>
</feature>
<evidence type="ECO:0000256" key="1">
    <source>
        <dbReference type="ARBA" id="ARBA00008791"/>
    </source>
</evidence>
<dbReference type="Proteomes" id="UP000830835">
    <property type="component" value="Unassembled WGS sequence"/>
</dbReference>
<dbReference type="Gene3D" id="3.40.50.12370">
    <property type="match status" value="1"/>
</dbReference>
<sequence>MPRFENVIAAIDGSGTTEQMIHTLLSLPAFAKCNVTLLHAVPSQTSAEDMRTAWQKGQDLLAKTLQSFPAQPGVKISTQLVEGDPKVVVLEVAESLPDPLIVMGSRGRNRIIAILQNSVSQYVFQLSSCPMLLVKDDAYVKYPNRVMVALNDSPSAWEALSTAIDLVSGIQGTQIFLARVQLDADNQSSDPVLNRAIDTLKNRHIGYQVFTAVGDPGTEIVRLAEQSNADLLVMGSPDRRPTIARSIPDLDRLLGRSISDYVRVHIGCPVLMVRSSKDTD</sequence>
<comment type="similarity">
    <text evidence="1">Belongs to the universal stress protein A family.</text>
</comment>
<dbReference type="RefSeq" id="WP_244349498.1">
    <property type="nucleotide sequence ID" value="NZ_JAFIRA010000008.1"/>
</dbReference>
<evidence type="ECO:0000259" key="2">
    <source>
        <dbReference type="Pfam" id="PF00582"/>
    </source>
</evidence>
<gene>
    <name evidence="3" type="ORF">JX360_04985</name>
</gene>
<evidence type="ECO:0000313" key="3">
    <source>
        <dbReference type="EMBL" id="MCJ2542265.1"/>
    </source>
</evidence>
<comment type="caution">
    <text evidence="3">The sequence shown here is derived from an EMBL/GenBank/DDBJ whole genome shotgun (WGS) entry which is preliminary data.</text>
</comment>
<dbReference type="InterPro" id="IPR006016">
    <property type="entry name" value="UspA"/>
</dbReference>
<protein>
    <submittedName>
        <fullName evidence="3">Universal stress protein</fullName>
    </submittedName>
</protein>
<dbReference type="CDD" id="cd00293">
    <property type="entry name" value="USP-like"/>
    <property type="match status" value="2"/>
</dbReference>
<dbReference type="EMBL" id="JAFIRA010000008">
    <property type="protein sequence ID" value="MCJ2542265.1"/>
    <property type="molecule type" value="Genomic_DNA"/>
</dbReference>
<dbReference type="PANTHER" id="PTHR31964:SF113">
    <property type="entry name" value="USPA DOMAIN-CONTAINING PROTEIN"/>
    <property type="match status" value="1"/>
</dbReference>
<proteinExistence type="inferred from homology"/>
<keyword evidence="4" id="KW-1185">Reference proteome</keyword>
<reference evidence="3" key="1">
    <citation type="submission" date="2021-02" db="EMBL/GenBank/DDBJ databases">
        <title>The CRISPR/cas machinery reduction and long-range gene transfer in the hot spring cyanobacterium Synechococcus.</title>
        <authorList>
            <person name="Dvorak P."/>
            <person name="Jahodarova E."/>
            <person name="Hasler P."/>
            <person name="Poulickova A."/>
        </authorList>
    </citation>
    <scope>NUCLEOTIDE SEQUENCE</scope>
    <source>
        <strain evidence="3">Rupite</strain>
    </source>
</reference>
<accession>A0ABT0C917</accession>
<dbReference type="Pfam" id="PF00582">
    <property type="entry name" value="Usp"/>
    <property type="match status" value="2"/>
</dbReference>
<evidence type="ECO:0000313" key="4">
    <source>
        <dbReference type="Proteomes" id="UP000830835"/>
    </source>
</evidence>